<dbReference type="RefSeq" id="WP_147799644.1">
    <property type="nucleotide sequence ID" value="NZ_VPFL01000009.1"/>
</dbReference>
<keyword evidence="3" id="KW-1185">Reference proteome</keyword>
<dbReference type="InParanoid" id="A0A5C7EX96"/>
<dbReference type="AlphaFoldDB" id="A0A5C7EX96"/>
<accession>A0A5C7EX96</accession>
<evidence type="ECO:0008006" key="4">
    <source>
        <dbReference type="Google" id="ProtNLM"/>
    </source>
</evidence>
<evidence type="ECO:0000313" key="3">
    <source>
        <dbReference type="Proteomes" id="UP000321201"/>
    </source>
</evidence>
<evidence type="ECO:0000313" key="2">
    <source>
        <dbReference type="EMBL" id="TXF11904.1"/>
    </source>
</evidence>
<dbReference type="SUPFAM" id="SSF161266">
    <property type="entry name" value="Gam-like"/>
    <property type="match status" value="1"/>
</dbReference>
<dbReference type="Proteomes" id="UP000321201">
    <property type="component" value="Unassembled WGS sequence"/>
</dbReference>
<organism evidence="2 3">
    <name type="scientific">Pelomicrobium methylotrophicum</name>
    <dbReference type="NCBI Taxonomy" id="2602750"/>
    <lineage>
        <taxon>Bacteria</taxon>
        <taxon>Pseudomonadati</taxon>
        <taxon>Pseudomonadota</taxon>
        <taxon>Hydrogenophilia</taxon>
        <taxon>Hydrogenophilia incertae sedis</taxon>
        <taxon>Pelomicrobium</taxon>
    </lineage>
</organism>
<comment type="caution">
    <text evidence="2">The sequence shown here is derived from an EMBL/GenBank/DDBJ whole genome shotgun (WGS) entry which is preliminary data.</text>
</comment>
<keyword evidence="1" id="KW-0175">Coiled coil</keyword>
<reference evidence="2 3" key="1">
    <citation type="submission" date="2019-08" db="EMBL/GenBank/DDBJ databases">
        <title>Pelomicrobium methylotrophicum gen. nov., sp. nov. a moderately thermophilic, facultatively anaerobic, lithoautotrophic and methylotrophic bacterium isolated from a terrestrial mud volcano.</title>
        <authorList>
            <person name="Slobodkina G.B."/>
            <person name="Merkel A.Y."/>
            <person name="Slobodkin A.I."/>
        </authorList>
    </citation>
    <scope>NUCLEOTIDE SEQUENCE [LARGE SCALE GENOMIC DNA]</scope>
    <source>
        <strain evidence="2 3">SM250</strain>
    </source>
</reference>
<gene>
    <name evidence="2" type="ORF">FR698_07830</name>
</gene>
<evidence type="ECO:0000256" key="1">
    <source>
        <dbReference type="SAM" id="Coils"/>
    </source>
</evidence>
<dbReference type="GO" id="GO:0003690">
    <property type="term" value="F:double-stranded DNA binding"/>
    <property type="evidence" value="ECO:0007669"/>
    <property type="project" value="InterPro"/>
</dbReference>
<dbReference type="EMBL" id="VPFL01000009">
    <property type="protein sequence ID" value="TXF11904.1"/>
    <property type="molecule type" value="Genomic_DNA"/>
</dbReference>
<proteinExistence type="predicted"/>
<feature type="coiled-coil region" evidence="1">
    <location>
        <begin position="19"/>
        <end position="46"/>
    </location>
</feature>
<protein>
    <recommendedName>
        <fullName evidence="4">Bacteriophage Mu Gam like protein</fullName>
    </recommendedName>
</protein>
<name>A0A5C7EX96_9PROT</name>
<sequence length="172" mass="18964">MMTTFSDIERLTRAYADARSELSERVQALQDELEAARRRRLRGIKEAVARAADAHAALKAAIESAPELFQKPRTVTISGIVVGYRKMRGELSWDDPASVVRLIRRHYPDRADALIKVTEVPVKSALAQLTAAELRRIGVHVLEAGDQVLIKPADGDVDKVVDALLRDAEADA</sequence>
<dbReference type="GO" id="GO:0042262">
    <property type="term" value="P:DNA protection"/>
    <property type="evidence" value="ECO:0007669"/>
    <property type="project" value="InterPro"/>
</dbReference>
<dbReference type="OrthoDB" id="7061174at2"/>